<evidence type="ECO:0008006" key="3">
    <source>
        <dbReference type="Google" id="ProtNLM"/>
    </source>
</evidence>
<dbReference type="Proteomes" id="UP000253934">
    <property type="component" value="Unassembled WGS sequence"/>
</dbReference>
<name>A0A369KNY1_9BACT</name>
<reference evidence="1" key="1">
    <citation type="submission" date="2018-04" db="EMBL/GenBank/DDBJ databases">
        <title>Draft genome sequence of the Candidatus Spirobacillus cienkowskii, a pathogen of freshwater Daphnia species, reconstructed from hemolymph metagenomic reads.</title>
        <authorList>
            <person name="Bresciani L."/>
            <person name="Lemos L.N."/>
            <person name="Wale N."/>
            <person name="Lin J.Y."/>
            <person name="Fernandes G.R."/>
            <person name="Duffy M.A."/>
            <person name="Rodrigues J.M."/>
        </authorList>
    </citation>
    <scope>NUCLEOTIDE SEQUENCE [LARGE SCALE GENOMIC DNA]</scope>
    <source>
        <strain evidence="1">Binning01</strain>
    </source>
</reference>
<dbReference type="AlphaFoldDB" id="A0A369KNY1"/>
<accession>A0A369KNY1</accession>
<evidence type="ECO:0000313" key="1">
    <source>
        <dbReference type="EMBL" id="RDB36291.1"/>
    </source>
</evidence>
<evidence type="ECO:0000313" key="2">
    <source>
        <dbReference type="Proteomes" id="UP000253934"/>
    </source>
</evidence>
<gene>
    <name evidence="1" type="ORF">DCC88_05805</name>
</gene>
<sequence>MKYLLHIFIILFIFSCAKNKENLTSENLRKPENDNHENKSNFNKQQKNIYFGKNGSVSLNTETDEYVITSIPENLPDISIQLPFSLIFDSQLTDSVYNTKSSLFPANKYSLFKIPEIIPFDKELSVESRPGIGKYVTLQISGNIGNKKNISYYICYKTENYKHAKFNFAIQETDDFYSYPICEKYEKLINNSIVTPLNIAAGDYMFLNVLMFRAYAKGECYPGVENCKIYFKTDIKYYLSLSSI</sequence>
<proteinExistence type="predicted"/>
<organism evidence="1 2">
    <name type="scientific">Spirobacillus cienkowskii</name>
    <dbReference type="NCBI Taxonomy" id="495820"/>
    <lineage>
        <taxon>Bacteria</taxon>
        <taxon>Pseudomonadati</taxon>
        <taxon>Bdellovibrionota</taxon>
        <taxon>Oligoflexia</taxon>
        <taxon>Silvanigrellales</taxon>
        <taxon>Spirobacillus</taxon>
    </lineage>
</organism>
<dbReference type="PROSITE" id="PS51257">
    <property type="entry name" value="PROKAR_LIPOPROTEIN"/>
    <property type="match status" value="1"/>
</dbReference>
<dbReference type="EMBL" id="QOVW01000063">
    <property type="protein sequence ID" value="RDB36291.1"/>
    <property type="molecule type" value="Genomic_DNA"/>
</dbReference>
<keyword evidence="2" id="KW-1185">Reference proteome</keyword>
<protein>
    <recommendedName>
        <fullName evidence="3">Lipoprotein</fullName>
    </recommendedName>
</protein>
<comment type="caution">
    <text evidence="1">The sequence shown here is derived from an EMBL/GenBank/DDBJ whole genome shotgun (WGS) entry which is preliminary data.</text>
</comment>